<dbReference type="InterPro" id="IPR011518">
    <property type="entry name" value="Transposase_36"/>
</dbReference>
<reference evidence="1" key="1">
    <citation type="submission" date="2020-06" db="EMBL/GenBank/DDBJ databases">
        <title>Unique genomic features of the anaerobic methanotrophic archaea.</title>
        <authorList>
            <person name="Chadwick G.L."/>
            <person name="Skennerton C.T."/>
            <person name="Laso-Perez R."/>
            <person name="Leu A.O."/>
            <person name="Speth D.R."/>
            <person name="Yu H."/>
            <person name="Morgan-Lang C."/>
            <person name="Hatzenpichler R."/>
            <person name="Goudeau D."/>
            <person name="Malmstrom R."/>
            <person name="Brazelton W.J."/>
            <person name="Woyke T."/>
            <person name="Hallam S.J."/>
            <person name="Tyson G.W."/>
            <person name="Wegener G."/>
            <person name="Boetius A."/>
            <person name="Orphan V."/>
        </authorList>
    </citation>
    <scope>NUCLEOTIDE SEQUENCE</scope>
</reference>
<accession>A0A7G9Z7Z6</accession>
<evidence type="ECO:0008006" key="2">
    <source>
        <dbReference type="Google" id="ProtNLM"/>
    </source>
</evidence>
<protein>
    <recommendedName>
        <fullName evidence="2">ISAzo13 family transposase</fullName>
    </recommendedName>
</protein>
<dbReference type="NCBIfam" id="NF033519">
    <property type="entry name" value="transpos_ISAzo13"/>
    <property type="match status" value="1"/>
</dbReference>
<organism evidence="1">
    <name type="scientific">Candidatus Methanophaga sp. ANME-1 ERB7</name>
    <dbReference type="NCBI Taxonomy" id="2759913"/>
    <lineage>
        <taxon>Archaea</taxon>
        <taxon>Methanobacteriati</taxon>
        <taxon>Methanobacteriota</taxon>
        <taxon>Stenosarchaea group</taxon>
        <taxon>Methanomicrobia</taxon>
        <taxon>Candidatus Methanophagales</taxon>
        <taxon>Candidatus Methanophagaceae</taxon>
        <taxon>Candidatus Methanophaga</taxon>
    </lineage>
</organism>
<dbReference type="AlphaFoldDB" id="A0A7G9Z7Z6"/>
<gene>
    <name evidence="1" type="ORF">JCABFCCD_00021</name>
</gene>
<proteinExistence type="predicted"/>
<dbReference type="Pfam" id="PF07592">
    <property type="entry name" value="DDE_Tnp_ISAZ013"/>
    <property type="match status" value="1"/>
</dbReference>
<dbReference type="EMBL" id="MT631654">
    <property type="protein sequence ID" value="QNO56380.1"/>
    <property type="molecule type" value="Genomic_DNA"/>
</dbReference>
<evidence type="ECO:0000313" key="1">
    <source>
        <dbReference type="EMBL" id="QNO56380.1"/>
    </source>
</evidence>
<sequence>MEESVIKKIHESMKGHLNERQQRLLTASMANAIGYGGISTLSRMTGMSRTTITSGRKELETPEECNIKRVRREGGGRKKITDIYQTIMTDLENLVEPVTRGDPESPLRWSCKSTRKLAEELNNMGHKASHSTVAVLLSDLGYSLQGNKKIIEGESHPDRNAQFEYINNITQEYQQNWQPVISVDTKKKELVGNFKNGGREYRRKGDPVRVLSHDFKIKELGKVNPYGVYDQTRNEGWVNVGIDHDTSAFAVESIRQWWNSMGKKVYPEAEKLLITADSGGSNGYRVRLWKIELQKFADETGLELSVSHFPPGTSKWNKIEHRLFSFITQNWRGKPLISHEVIVNLISATTTNKGLQVKCQLDKNSYPKGIKISNEIMEQINIIRSDFHGEWNYTILPKHALYCPC</sequence>
<name>A0A7G9Z7Z6_9EURY</name>